<gene>
    <name evidence="13" type="ORF">KAK03_16440</name>
</gene>
<dbReference type="EMBL" id="JAGQDD010000013">
    <property type="protein sequence ID" value="MBQ0932070.1"/>
    <property type="molecule type" value="Genomic_DNA"/>
</dbReference>
<keyword evidence="11 12" id="KW-0472">Membrane</keyword>
<dbReference type="GO" id="GO:0020037">
    <property type="term" value="F:heme binding"/>
    <property type="evidence" value="ECO:0007669"/>
    <property type="project" value="TreeGrafter"/>
</dbReference>
<reference evidence="13 14" key="1">
    <citation type="submission" date="2021-04" db="EMBL/GenBank/DDBJ databases">
        <title>The genome sequence of Ideonella sp. 3Y2.</title>
        <authorList>
            <person name="Liu Y."/>
        </authorList>
    </citation>
    <scope>NUCLEOTIDE SEQUENCE [LARGE SCALE GENOMIC DNA]</scope>
    <source>
        <strain evidence="13 14">3Y2</strain>
    </source>
</reference>
<keyword evidence="10 12" id="KW-0408">Iron</keyword>
<evidence type="ECO:0000256" key="5">
    <source>
        <dbReference type="ARBA" id="ARBA00022617"/>
    </source>
</evidence>
<dbReference type="GO" id="GO:0019646">
    <property type="term" value="P:aerobic electron transport chain"/>
    <property type="evidence" value="ECO:0007669"/>
    <property type="project" value="InterPro"/>
</dbReference>
<dbReference type="AlphaFoldDB" id="A0A941BCL8"/>
<accession>A0A941BCL8</accession>
<dbReference type="Proteomes" id="UP000676246">
    <property type="component" value="Unassembled WGS sequence"/>
</dbReference>
<feature type="transmembrane region" description="Helical" evidence="12">
    <location>
        <begin position="15"/>
        <end position="37"/>
    </location>
</feature>
<keyword evidence="7 12" id="KW-0479">Metal-binding</keyword>
<evidence type="ECO:0000256" key="12">
    <source>
        <dbReference type="PIRNR" id="PIRNR006446"/>
    </source>
</evidence>
<keyword evidence="3 12" id="KW-0813">Transport</keyword>
<dbReference type="GO" id="GO:0070069">
    <property type="term" value="C:cytochrome complex"/>
    <property type="evidence" value="ECO:0007669"/>
    <property type="project" value="UniProtKB-UniRule"/>
</dbReference>
<dbReference type="PANTHER" id="PTHR30365:SF14">
    <property type="entry name" value="CYTOCHROME BD MENAQUINOL OXIDASE SUBUNIT I-RELATED"/>
    <property type="match status" value="1"/>
</dbReference>
<dbReference type="PIRSF" id="PIRSF006446">
    <property type="entry name" value="Cyt_quinol_oxidase_1"/>
    <property type="match status" value="1"/>
</dbReference>
<keyword evidence="6 12" id="KW-0812">Transmembrane</keyword>
<comment type="similarity">
    <text evidence="2 12">Belongs to the cytochrome ubiquinol oxidase subunit 1 family.</text>
</comment>
<keyword evidence="4 12" id="KW-1003">Cell membrane</keyword>
<dbReference type="GO" id="GO:0009055">
    <property type="term" value="F:electron transfer activity"/>
    <property type="evidence" value="ECO:0007669"/>
    <property type="project" value="UniProtKB-UniRule"/>
</dbReference>
<keyword evidence="9 12" id="KW-1133">Transmembrane helix</keyword>
<evidence type="ECO:0000256" key="10">
    <source>
        <dbReference type="ARBA" id="ARBA00023004"/>
    </source>
</evidence>
<evidence type="ECO:0000256" key="6">
    <source>
        <dbReference type="ARBA" id="ARBA00022692"/>
    </source>
</evidence>
<dbReference type="GO" id="GO:0016682">
    <property type="term" value="F:oxidoreductase activity, acting on diphenols and related substances as donors, oxygen as acceptor"/>
    <property type="evidence" value="ECO:0007669"/>
    <property type="project" value="TreeGrafter"/>
</dbReference>
<comment type="subcellular location">
    <subcellularLocation>
        <location evidence="12">Cell inner membrane</location>
    </subcellularLocation>
    <subcellularLocation>
        <location evidence="1">Cell membrane</location>
        <topology evidence="1">Multi-pass membrane protein</topology>
    </subcellularLocation>
</comment>
<feature type="transmembrane region" description="Helical" evidence="12">
    <location>
        <begin position="318"/>
        <end position="342"/>
    </location>
</feature>
<sequence length="452" mass="49861">MDALLLARMQFAANITFHILFPTISIALCWVLLFFRLRWLRTQDSAWLGAYRFWTKVFALTFALGVVSGIVMSFQFGTNWPGFMERAGNVAGPLLGYEVLTAFFLEATFLGVMLFGHGRVSERVHLLATALVAFGTTMSAFWILALNSWMQTPAGVELRDGAFFVTSWWEVIFNPSFPYRLTHMLLASGLTVAFLLSGLSAWQLLRRQANASTPKVLRVGLTLGAVLIPLQIAAGDLHGLNTLEHQPAKLAAMEGVWRTERGAPLLLFAWPDEAARENRYAVGIPKGASLILRHSTDGEIRGLAEFEGAHPPVAPVFWAFRVMVGMGLLMLGFSWAGLWLYRRRAWVAERLPRPLLWGLSGMAFSGWVATVAGWYVTEIGRQPFIVYGLLRTSEVASQVPPPQIALTLAMYLTLYAALLVSYVAVLLHMAGKGEAALAPPRRPGQPGLEVNA</sequence>
<keyword evidence="8 12" id="KW-0249">Electron transport</keyword>
<feature type="transmembrane region" description="Helical" evidence="12">
    <location>
        <begin position="94"/>
        <end position="114"/>
    </location>
</feature>
<evidence type="ECO:0000256" key="7">
    <source>
        <dbReference type="ARBA" id="ARBA00022723"/>
    </source>
</evidence>
<feature type="transmembrane region" description="Helical" evidence="12">
    <location>
        <begin position="57"/>
        <end position="74"/>
    </location>
</feature>
<feature type="transmembrane region" description="Helical" evidence="12">
    <location>
        <begin position="404"/>
        <end position="427"/>
    </location>
</feature>
<feature type="transmembrane region" description="Helical" evidence="12">
    <location>
        <begin position="126"/>
        <end position="145"/>
    </location>
</feature>
<feature type="transmembrane region" description="Helical" evidence="12">
    <location>
        <begin position="354"/>
        <end position="376"/>
    </location>
</feature>
<dbReference type="GO" id="GO:0005886">
    <property type="term" value="C:plasma membrane"/>
    <property type="evidence" value="ECO:0007669"/>
    <property type="project" value="UniProtKB-SubCell"/>
</dbReference>
<dbReference type="PANTHER" id="PTHR30365">
    <property type="entry name" value="CYTOCHROME D UBIQUINOL OXIDASE"/>
    <property type="match status" value="1"/>
</dbReference>
<evidence type="ECO:0000256" key="9">
    <source>
        <dbReference type="ARBA" id="ARBA00022989"/>
    </source>
</evidence>
<feature type="transmembrane region" description="Helical" evidence="12">
    <location>
        <begin position="184"/>
        <end position="204"/>
    </location>
</feature>
<evidence type="ECO:0000256" key="1">
    <source>
        <dbReference type="ARBA" id="ARBA00004651"/>
    </source>
</evidence>
<dbReference type="InterPro" id="IPR002585">
    <property type="entry name" value="Cyt-d_ubiquinol_oxidase_su_1"/>
</dbReference>
<keyword evidence="14" id="KW-1185">Reference proteome</keyword>
<evidence type="ECO:0000256" key="4">
    <source>
        <dbReference type="ARBA" id="ARBA00022475"/>
    </source>
</evidence>
<evidence type="ECO:0000313" key="13">
    <source>
        <dbReference type="EMBL" id="MBQ0932070.1"/>
    </source>
</evidence>
<proteinExistence type="inferred from homology"/>
<dbReference type="Pfam" id="PF01654">
    <property type="entry name" value="Cyt_bd_oxida_I"/>
    <property type="match status" value="1"/>
</dbReference>
<evidence type="ECO:0000256" key="2">
    <source>
        <dbReference type="ARBA" id="ARBA00009819"/>
    </source>
</evidence>
<evidence type="ECO:0000256" key="11">
    <source>
        <dbReference type="ARBA" id="ARBA00023136"/>
    </source>
</evidence>
<evidence type="ECO:0000256" key="8">
    <source>
        <dbReference type="ARBA" id="ARBA00022982"/>
    </source>
</evidence>
<evidence type="ECO:0000256" key="3">
    <source>
        <dbReference type="ARBA" id="ARBA00022448"/>
    </source>
</evidence>
<protein>
    <submittedName>
        <fullName evidence="13">Cytochrome ubiquinol oxidase subunit I</fullName>
    </submittedName>
</protein>
<evidence type="ECO:0000313" key="14">
    <source>
        <dbReference type="Proteomes" id="UP000676246"/>
    </source>
</evidence>
<dbReference type="RefSeq" id="WP_210855334.1">
    <property type="nucleotide sequence ID" value="NZ_JAGQDD010000013.1"/>
</dbReference>
<name>A0A941BCL8_9BURK</name>
<keyword evidence="5 12" id="KW-0349">Heme</keyword>
<comment type="caution">
    <text evidence="13">The sequence shown here is derived from an EMBL/GenBank/DDBJ whole genome shotgun (WGS) entry which is preliminary data.</text>
</comment>
<dbReference type="GO" id="GO:0046872">
    <property type="term" value="F:metal ion binding"/>
    <property type="evidence" value="ECO:0007669"/>
    <property type="project" value="UniProtKB-UniRule"/>
</dbReference>
<feature type="transmembrane region" description="Helical" evidence="12">
    <location>
        <begin position="216"/>
        <end position="234"/>
    </location>
</feature>
<organism evidence="13 14">
    <name type="scientific">Ideonella alba</name>
    <dbReference type="NCBI Taxonomy" id="2824118"/>
    <lineage>
        <taxon>Bacteria</taxon>
        <taxon>Pseudomonadati</taxon>
        <taxon>Pseudomonadota</taxon>
        <taxon>Betaproteobacteria</taxon>
        <taxon>Burkholderiales</taxon>
        <taxon>Sphaerotilaceae</taxon>
        <taxon>Ideonella</taxon>
    </lineage>
</organism>